<proteinExistence type="predicted"/>
<dbReference type="AlphaFoldDB" id="A0A5N6HLD8"/>
<evidence type="ECO:0000313" key="1">
    <source>
        <dbReference type="EMBL" id="KAE8398953.1"/>
    </source>
</evidence>
<keyword evidence="2" id="KW-1185">Reference proteome</keyword>
<dbReference type="GeneID" id="43663706"/>
<dbReference type="RefSeq" id="XP_031936272.1">
    <property type="nucleotide sequence ID" value="XM_032079015.1"/>
</dbReference>
<evidence type="ECO:0000313" key="2">
    <source>
        <dbReference type="Proteomes" id="UP000325579"/>
    </source>
</evidence>
<accession>A0A5N6HLD8</accession>
<name>A0A5N6HLD8_9EURO</name>
<accession>A0A5N7CZD3</accession>
<dbReference type="EMBL" id="ML736844">
    <property type="protein sequence ID" value="KAE8398953.1"/>
    <property type="molecule type" value="Genomic_DNA"/>
</dbReference>
<protein>
    <submittedName>
        <fullName evidence="1">Uncharacterized protein</fullName>
    </submittedName>
</protein>
<dbReference type="Proteomes" id="UP000325579">
    <property type="component" value="Unassembled WGS sequence"/>
</dbReference>
<organism evidence="1 2">
    <name type="scientific">Aspergillus pseudonomiae</name>
    <dbReference type="NCBI Taxonomy" id="1506151"/>
    <lineage>
        <taxon>Eukaryota</taxon>
        <taxon>Fungi</taxon>
        <taxon>Dikarya</taxon>
        <taxon>Ascomycota</taxon>
        <taxon>Pezizomycotina</taxon>
        <taxon>Eurotiomycetes</taxon>
        <taxon>Eurotiomycetidae</taxon>
        <taxon>Eurotiales</taxon>
        <taxon>Aspergillaceae</taxon>
        <taxon>Aspergillus</taxon>
        <taxon>Aspergillus subgen. Circumdati</taxon>
    </lineage>
</organism>
<gene>
    <name evidence="1" type="ORF">BDV37DRAFT_15280</name>
</gene>
<reference evidence="1 2" key="1">
    <citation type="submission" date="2019-04" db="EMBL/GenBank/DDBJ databases">
        <authorList>
            <consortium name="DOE Joint Genome Institute"/>
            <person name="Mondo S."/>
            <person name="Kjaerbolling I."/>
            <person name="Vesth T."/>
            <person name="Frisvad J.C."/>
            <person name="Nybo J.L."/>
            <person name="Theobald S."/>
            <person name="Kildgaard S."/>
            <person name="Isbrandt T."/>
            <person name="Kuo A."/>
            <person name="Sato A."/>
            <person name="Lyhne E.K."/>
            <person name="Kogle M.E."/>
            <person name="Wiebenga A."/>
            <person name="Kun R.S."/>
            <person name="Lubbers R.J."/>
            <person name="Makela M.R."/>
            <person name="Barry K."/>
            <person name="Chovatia M."/>
            <person name="Clum A."/>
            <person name="Daum C."/>
            <person name="Haridas S."/>
            <person name="He G."/>
            <person name="LaButti K."/>
            <person name="Lipzen A."/>
            <person name="Riley R."/>
            <person name="Salamov A."/>
            <person name="Simmons B.A."/>
            <person name="Magnuson J.K."/>
            <person name="Henrissat B."/>
            <person name="Mortensen U.H."/>
            <person name="Larsen T.O."/>
            <person name="Devries R.P."/>
            <person name="Grigoriev I.V."/>
            <person name="Machida M."/>
            <person name="Baker S.E."/>
            <person name="Andersen M.R."/>
            <person name="Cantor M.N."/>
            <person name="Hua S.X."/>
        </authorList>
    </citation>
    <scope>NUCLEOTIDE SEQUENCE [LARGE SCALE GENOMIC DNA]</scope>
    <source>
        <strain evidence="1 2">CBS 119388</strain>
    </source>
</reference>
<sequence>MKGPILIRPICVFFSCLLSENLSLTRLFFPVNSSAPVATLAEGASTFLQNDFLLVTTPTFLWCWVSAWDLYRVGISNVSPLPAFAGLLAGLAGIGPGATAAAICFWREQKMSQKKFLRRS</sequence>